<gene>
    <name evidence="1" type="ORF">RISK_000623</name>
</gene>
<accession>A0A0J1BM37</accession>
<name>A0A0J1BM37_RHOIS</name>
<dbReference type="EMBL" id="LECT01000006">
    <property type="protein sequence ID" value="KLU07545.1"/>
    <property type="molecule type" value="Genomic_DNA"/>
</dbReference>
<evidence type="ECO:0000313" key="2">
    <source>
        <dbReference type="Proteomes" id="UP000036367"/>
    </source>
</evidence>
<comment type="caution">
    <text evidence="1">The sequence shown here is derived from an EMBL/GenBank/DDBJ whole genome shotgun (WGS) entry which is preliminary data.</text>
</comment>
<dbReference type="NCBIfam" id="NF033727">
    <property type="entry name" value="chaperon_ArsD"/>
    <property type="match status" value="1"/>
</dbReference>
<dbReference type="Proteomes" id="UP000036367">
    <property type="component" value="Unassembled WGS sequence"/>
</dbReference>
<keyword evidence="2" id="KW-1185">Reference proteome</keyword>
<dbReference type="GO" id="GO:0046685">
    <property type="term" value="P:response to arsenic-containing substance"/>
    <property type="evidence" value="ECO:0007669"/>
    <property type="project" value="InterPro"/>
</dbReference>
<dbReference type="AlphaFoldDB" id="A0A0J1BM37"/>
<dbReference type="Gene3D" id="3.40.30.10">
    <property type="entry name" value="Glutaredoxin"/>
    <property type="match status" value="1"/>
</dbReference>
<dbReference type="InterPro" id="IPR010712">
    <property type="entry name" value="Arsenical-R_ArsD"/>
</dbReference>
<dbReference type="GO" id="GO:0003677">
    <property type="term" value="F:DNA binding"/>
    <property type="evidence" value="ECO:0007669"/>
    <property type="project" value="InterPro"/>
</dbReference>
<sequence>MIVFRRCAMVCEGAHRSERKRAKSFESHSDLTVQLNFDEKTMKNVQVYDKPMCCSTGVCGPDVDPVLPKFAADLDWLKQQGHQVDRFNLAQQPQAFIENKVIHQLLSTAGTDCLPVVLVDGEVVSQAGYPSREDLAAWVEGGAAKQGLPVASSDGGCCGSSGCC</sequence>
<dbReference type="Pfam" id="PF06953">
    <property type="entry name" value="ArsD"/>
    <property type="match status" value="1"/>
</dbReference>
<organism evidence="1 2">
    <name type="scientific">Rhodopirellula islandica</name>
    <dbReference type="NCBI Taxonomy" id="595434"/>
    <lineage>
        <taxon>Bacteria</taxon>
        <taxon>Pseudomonadati</taxon>
        <taxon>Planctomycetota</taxon>
        <taxon>Planctomycetia</taxon>
        <taxon>Pirellulales</taxon>
        <taxon>Pirellulaceae</taxon>
        <taxon>Rhodopirellula</taxon>
    </lineage>
</organism>
<evidence type="ECO:0000313" key="1">
    <source>
        <dbReference type="EMBL" id="KLU07545.1"/>
    </source>
</evidence>
<dbReference type="GO" id="GO:0045892">
    <property type="term" value="P:negative regulation of DNA-templated transcription"/>
    <property type="evidence" value="ECO:0007669"/>
    <property type="project" value="InterPro"/>
</dbReference>
<proteinExistence type="predicted"/>
<dbReference type="PATRIC" id="fig|595434.4.peg.603"/>
<reference evidence="1" key="1">
    <citation type="submission" date="2015-05" db="EMBL/GenBank/DDBJ databases">
        <title>Permanent draft genome of Rhodopirellula islandicus K833.</title>
        <authorList>
            <person name="Kizina J."/>
            <person name="Richter M."/>
            <person name="Glockner F.O."/>
            <person name="Harder J."/>
        </authorList>
    </citation>
    <scope>NUCLEOTIDE SEQUENCE [LARGE SCALE GENOMIC DNA]</scope>
    <source>
        <strain evidence="1">K833</strain>
    </source>
</reference>
<protein>
    <submittedName>
        <fullName evidence="1">Arsenical resistance operon trans-acting repressor ArsD</fullName>
    </submittedName>
</protein>
<dbReference type="STRING" id="595434.RISK_000623"/>